<comment type="caution">
    <text evidence="4">The sequence shown here is derived from an EMBL/GenBank/DDBJ whole genome shotgun (WGS) entry which is preliminary data.</text>
</comment>
<dbReference type="GO" id="GO:0000492">
    <property type="term" value="P:box C/D snoRNP assembly"/>
    <property type="evidence" value="ECO:0007669"/>
    <property type="project" value="TreeGrafter"/>
</dbReference>
<keyword evidence="1" id="KW-0175">Coiled coil</keyword>
<dbReference type="EMBL" id="LJIG01022774">
    <property type="protein sequence ID" value="KRT78783.1"/>
    <property type="molecule type" value="Genomic_DNA"/>
</dbReference>
<dbReference type="OrthoDB" id="273070at2759"/>
<dbReference type="InterPro" id="IPR019496">
    <property type="entry name" value="NUFIP1_cons_dom"/>
</dbReference>
<sequence>MKEHITCNIDGCNFTAHEKIVATHIKTQHSTGLYYKICNISTPEDIRRWRDERKHNYPTKENIERKREQLQEMTERGERLVKNKQRNKDKQKLRCVRKTNIVSNIKRRRAYTKRTSLINEQGDWNGTMFPFKGTDDVYKTSKMPDNVTFEDSEWEQEGSTKPKININNALGALISAYSLHSDDSDCEKSVLMESKLETKQKQICDKLNSDDESPSQQPISRTPIFNVQECKNRSSLKETPALEEKSLEGGKKQKRKRVHTNKIKRIKAEQEVIHKTKIPTNIYVKRRVTLLENLLQNEIRHE</sequence>
<dbReference type="Pfam" id="PF10453">
    <property type="entry name" value="NUFIP1"/>
    <property type="match status" value="1"/>
</dbReference>
<feature type="compositionally biased region" description="Basic and acidic residues" evidence="2">
    <location>
        <begin position="232"/>
        <end position="251"/>
    </location>
</feature>
<feature type="domain" description="FMR1-interacting protein 1 conserved" evidence="3">
    <location>
        <begin position="24"/>
        <end position="78"/>
    </location>
</feature>
<dbReference type="InterPro" id="IPR039136">
    <property type="entry name" value="NUFIP1-like"/>
</dbReference>
<evidence type="ECO:0000313" key="5">
    <source>
        <dbReference type="Proteomes" id="UP000051574"/>
    </source>
</evidence>
<feature type="region of interest" description="Disordered" evidence="2">
    <location>
        <begin position="232"/>
        <end position="260"/>
    </location>
</feature>
<dbReference type="Proteomes" id="UP000051574">
    <property type="component" value="Unassembled WGS sequence"/>
</dbReference>
<feature type="non-terminal residue" evidence="4">
    <location>
        <position position="302"/>
    </location>
</feature>
<name>A0A0T6AUE7_9SCAR</name>
<dbReference type="PANTHER" id="PTHR13309:SF0">
    <property type="entry name" value="FMR1-INTERACTING PROTEIN NUFIP1"/>
    <property type="match status" value="1"/>
</dbReference>
<evidence type="ECO:0000256" key="2">
    <source>
        <dbReference type="SAM" id="MobiDB-lite"/>
    </source>
</evidence>
<proteinExistence type="predicted"/>
<reference evidence="4 5" key="1">
    <citation type="submission" date="2015-09" db="EMBL/GenBank/DDBJ databases">
        <title>Draft genome of the scarab beetle Oryctes borbonicus.</title>
        <authorList>
            <person name="Meyer J.M."/>
            <person name="Markov G.V."/>
            <person name="Baskaran P."/>
            <person name="Herrmann M."/>
            <person name="Sommer R.J."/>
            <person name="Roedelsperger C."/>
        </authorList>
    </citation>
    <scope>NUCLEOTIDE SEQUENCE [LARGE SCALE GENOMIC DNA]</scope>
    <source>
        <strain evidence="4">OB123</strain>
        <tissue evidence="4">Whole animal</tissue>
    </source>
</reference>
<gene>
    <name evidence="4" type="ORF">AMK59_7960</name>
</gene>
<feature type="coiled-coil region" evidence="1">
    <location>
        <begin position="60"/>
        <end position="87"/>
    </location>
</feature>
<evidence type="ECO:0000313" key="4">
    <source>
        <dbReference type="EMBL" id="KRT78783.1"/>
    </source>
</evidence>
<dbReference type="AlphaFoldDB" id="A0A0T6AUE7"/>
<evidence type="ECO:0000259" key="3">
    <source>
        <dbReference type="Pfam" id="PF10453"/>
    </source>
</evidence>
<evidence type="ECO:0000256" key="1">
    <source>
        <dbReference type="SAM" id="Coils"/>
    </source>
</evidence>
<dbReference type="GO" id="GO:0003723">
    <property type="term" value="F:RNA binding"/>
    <property type="evidence" value="ECO:0007669"/>
    <property type="project" value="InterPro"/>
</dbReference>
<accession>A0A0T6AUE7</accession>
<organism evidence="4 5">
    <name type="scientific">Oryctes borbonicus</name>
    <dbReference type="NCBI Taxonomy" id="1629725"/>
    <lineage>
        <taxon>Eukaryota</taxon>
        <taxon>Metazoa</taxon>
        <taxon>Ecdysozoa</taxon>
        <taxon>Arthropoda</taxon>
        <taxon>Hexapoda</taxon>
        <taxon>Insecta</taxon>
        <taxon>Pterygota</taxon>
        <taxon>Neoptera</taxon>
        <taxon>Endopterygota</taxon>
        <taxon>Coleoptera</taxon>
        <taxon>Polyphaga</taxon>
        <taxon>Scarabaeiformia</taxon>
        <taxon>Scarabaeidae</taxon>
        <taxon>Dynastinae</taxon>
        <taxon>Oryctes</taxon>
    </lineage>
</organism>
<protein>
    <recommendedName>
        <fullName evidence="3">FMR1-interacting protein 1 conserved domain-containing protein</fullName>
    </recommendedName>
</protein>
<dbReference type="GO" id="GO:0005634">
    <property type="term" value="C:nucleus"/>
    <property type="evidence" value="ECO:0007669"/>
    <property type="project" value="TreeGrafter"/>
</dbReference>
<keyword evidence="5" id="KW-1185">Reference proteome</keyword>
<dbReference type="PANTHER" id="PTHR13309">
    <property type="entry name" value="NUCLEAR FRAGILE X MENTAL RETARDATION PROTEIN INTERACTING PROTEIN 1"/>
    <property type="match status" value="1"/>
</dbReference>